<dbReference type="PANTHER" id="PTHR33602:SF1">
    <property type="entry name" value="REGULATORY PROTEIN RECX FAMILY PROTEIN"/>
    <property type="match status" value="1"/>
</dbReference>
<evidence type="ECO:0000256" key="3">
    <source>
        <dbReference type="ARBA" id="ARBA00018111"/>
    </source>
</evidence>
<gene>
    <name evidence="5 9" type="primary">recX</name>
    <name evidence="9" type="ORF">HAQ05_04755</name>
</gene>
<evidence type="ECO:0000256" key="4">
    <source>
        <dbReference type="ARBA" id="ARBA00022490"/>
    </source>
</evidence>
<feature type="domain" description="RecX first three-helical" evidence="8">
    <location>
        <begin position="11"/>
        <end position="47"/>
    </location>
</feature>
<dbReference type="InterPro" id="IPR003783">
    <property type="entry name" value="Regulatory_RecX"/>
</dbReference>
<comment type="function">
    <text evidence="5">Modulates RecA activity.</text>
</comment>
<comment type="subcellular location">
    <subcellularLocation>
        <location evidence="1 5">Cytoplasm</location>
    </subcellularLocation>
</comment>
<keyword evidence="4 5" id="KW-0963">Cytoplasm</keyword>
<evidence type="ECO:0000256" key="5">
    <source>
        <dbReference type="HAMAP-Rule" id="MF_01114"/>
    </source>
</evidence>
<dbReference type="PANTHER" id="PTHR33602">
    <property type="entry name" value="REGULATORY PROTEIN RECX FAMILY PROTEIN"/>
    <property type="match status" value="1"/>
</dbReference>
<dbReference type="Pfam" id="PF02631">
    <property type="entry name" value="RecX_HTH2"/>
    <property type="match status" value="1"/>
</dbReference>
<comment type="similarity">
    <text evidence="2 5">Belongs to the RecX family.</text>
</comment>
<name>A0ABR7YXU9_9PSED</name>
<dbReference type="Pfam" id="PF21981">
    <property type="entry name" value="RecX_HTH3"/>
    <property type="match status" value="1"/>
</dbReference>
<dbReference type="RefSeq" id="WP_190417938.1">
    <property type="nucleotide sequence ID" value="NZ_JAAOCA010000005.1"/>
</dbReference>
<proteinExistence type="inferred from homology"/>
<feature type="domain" description="RecX third three-helical" evidence="7">
    <location>
        <begin position="106"/>
        <end position="147"/>
    </location>
</feature>
<protein>
    <recommendedName>
        <fullName evidence="3 5">Regulatory protein RecX</fullName>
    </recommendedName>
</protein>
<evidence type="ECO:0000256" key="1">
    <source>
        <dbReference type="ARBA" id="ARBA00004496"/>
    </source>
</evidence>
<dbReference type="NCBIfam" id="NF001054">
    <property type="entry name" value="PRK00117.2-1"/>
    <property type="match status" value="1"/>
</dbReference>
<dbReference type="InterPro" id="IPR053926">
    <property type="entry name" value="RecX_HTH_1st"/>
</dbReference>
<dbReference type="Proteomes" id="UP000805841">
    <property type="component" value="Unassembled WGS sequence"/>
</dbReference>
<dbReference type="Pfam" id="PF21982">
    <property type="entry name" value="RecX_HTH1"/>
    <property type="match status" value="1"/>
</dbReference>
<evidence type="ECO:0000256" key="2">
    <source>
        <dbReference type="ARBA" id="ARBA00009695"/>
    </source>
</evidence>
<sequence>MATLDTPVAVRRAAMDLLARREHGRVELERKLRKRGASDVLIEAALDGLAQDGLLSEARYLEAFINTRARAGYGPARIREALSQRGLPRGDVEQALRESAFDWATQLHATWARKFGGLRPADAKERAKQLRFLVYRGYSPELASRLLNGRLFDD</sequence>
<dbReference type="EMBL" id="JAAOCA010000005">
    <property type="protein sequence ID" value="MBD1598022.1"/>
    <property type="molecule type" value="Genomic_DNA"/>
</dbReference>
<comment type="caution">
    <text evidence="9">The sequence shown here is derived from an EMBL/GenBank/DDBJ whole genome shotgun (WGS) entry which is preliminary data.</text>
</comment>
<keyword evidence="10" id="KW-1185">Reference proteome</keyword>
<feature type="domain" description="RecX second three-helical" evidence="6">
    <location>
        <begin position="56"/>
        <end position="96"/>
    </location>
</feature>
<evidence type="ECO:0000259" key="7">
    <source>
        <dbReference type="Pfam" id="PF21981"/>
    </source>
</evidence>
<dbReference type="Gene3D" id="1.10.10.10">
    <property type="entry name" value="Winged helix-like DNA-binding domain superfamily/Winged helix DNA-binding domain"/>
    <property type="match status" value="3"/>
</dbReference>
<organism evidence="9 10">
    <name type="scientific">Pseudomonas typographi</name>
    <dbReference type="NCBI Taxonomy" id="2715964"/>
    <lineage>
        <taxon>Bacteria</taxon>
        <taxon>Pseudomonadati</taxon>
        <taxon>Pseudomonadota</taxon>
        <taxon>Gammaproteobacteria</taxon>
        <taxon>Pseudomonadales</taxon>
        <taxon>Pseudomonadaceae</taxon>
        <taxon>Pseudomonas</taxon>
    </lineage>
</organism>
<evidence type="ECO:0000259" key="6">
    <source>
        <dbReference type="Pfam" id="PF02631"/>
    </source>
</evidence>
<accession>A0ABR7YXU9</accession>
<dbReference type="InterPro" id="IPR036388">
    <property type="entry name" value="WH-like_DNA-bd_sf"/>
</dbReference>
<reference evidence="9 10" key="1">
    <citation type="journal article" date="2020" name="Insects">
        <title>Bacteria Belonging to Pseudomonas typographi sp. nov. from the Bark Beetle Ips typographus Have Genomic Potential to Aid in the Host Ecology.</title>
        <authorList>
            <person name="Peral-Aranega E."/>
            <person name="Saati-Santamaria Z."/>
            <person name="Kolarik M."/>
            <person name="Rivas R."/>
            <person name="Garcia-Fraile P."/>
        </authorList>
    </citation>
    <scope>NUCLEOTIDE SEQUENCE [LARGE SCALE GENOMIC DNA]</scope>
    <source>
        <strain evidence="9 10">CA3A</strain>
    </source>
</reference>
<evidence type="ECO:0000259" key="8">
    <source>
        <dbReference type="Pfam" id="PF21982"/>
    </source>
</evidence>
<evidence type="ECO:0000313" key="10">
    <source>
        <dbReference type="Proteomes" id="UP000805841"/>
    </source>
</evidence>
<dbReference type="InterPro" id="IPR053925">
    <property type="entry name" value="RecX_HTH_3rd"/>
</dbReference>
<evidence type="ECO:0000313" key="9">
    <source>
        <dbReference type="EMBL" id="MBD1598022.1"/>
    </source>
</evidence>
<dbReference type="InterPro" id="IPR053924">
    <property type="entry name" value="RecX_HTH_2nd"/>
</dbReference>
<dbReference type="HAMAP" id="MF_01114">
    <property type="entry name" value="RecX"/>
    <property type="match status" value="1"/>
</dbReference>